<dbReference type="EMBL" id="NTJZ01000019">
    <property type="protein sequence ID" value="PDH32269.1"/>
    <property type="molecule type" value="Genomic_DNA"/>
</dbReference>
<evidence type="ECO:0000313" key="4">
    <source>
        <dbReference type="Proteomes" id="UP000219329"/>
    </source>
</evidence>
<dbReference type="GO" id="GO:0008410">
    <property type="term" value="F:CoA-transferase activity"/>
    <property type="evidence" value="ECO:0007669"/>
    <property type="project" value="TreeGrafter"/>
</dbReference>
<reference evidence="3 4" key="1">
    <citation type="submission" date="2017-08" db="EMBL/GenBank/DDBJ databases">
        <title>Fine stratification of microbial communities through a metagenomic profile of the photic zone.</title>
        <authorList>
            <person name="Haro-Moreno J.M."/>
            <person name="Lopez-Perez M."/>
            <person name="De La Torre J."/>
            <person name="Picazo A."/>
            <person name="Camacho A."/>
            <person name="Rodriguez-Valera F."/>
        </authorList>
    </citation>
    <scope>NUCLEOTIDE SEQUENCE [LARGE SCALE GENOMIC DNA]</scope>
    <source>
        <strain evidence="3">MED-G28</strain>
    </source>
</reference>
<dbReference type="InterPro" id="IPR023606">
    <property type="entry name" value="CoA-Trfase_III_dom_1_sf"/>
</dbReference>
<accession>A0A2A5W705</accession>
<dbReference type="InterPro" id="IPR044855">
    <property type="entry name" value="CoA-Trfase_III_dom3_sf"/>
</dbReference>
<dbReference type="Pfam" id="PF02515">
    <property type="entry name" value="CoA_transf_3"/>
    <property type="match status" value="1"/>
</dbReference>
<organism evidence="3 4">
    <name type="scientific">OM182 bacterium MED-G28</name>
    <dbReference type="NCBI Taxonomy" id="1986256"/>
    <lineage>
        <taxon>Bacteria</taxon>
        <taxon>Pseudomonadati</taxon>
        <taxon>Pseudomonadota</taxon>
        <taxon>Gammaproteobacteria</taxon>
        <taxon>OMG group</taxon>
        <taxon>OM182 clade</taxon>
    </lineage>
</organism>
<dbReference type="PANTHER" id="PTHR48207">
    <property type="entry name" value="SUCCINATE--HYDROXYMETHYLGLUTARATE COA-TRANSFERASE"/>
    <property type="match status" value="1"/>
</dbReference>
<evidence type="ECO:0000256" key="2">
    <source>
        <dbReference type="SAM" id="MobiDB-lite"/>
    </source>
</evidence>
<gene>
    <name evidence="3" type="ORF">CNF02_12505</name>
</gene>
<dbReference type="InterPro" id="IPR050483">
    <property type="entry name" value="CoA-transferase_III_domain"/>
</dbReference>
<dbReference type="Gene3D" id="3.30.1540.10">
    <property type="entry name" value="formyl-coa transferase, domain 3"/>
    <property type="match status" value="1"/>
</dbReference>
<name>A0A2A5W705_9GAMM</name>
<evidence type="ECO:0000256" key="1">
    <source>
        <dbReference type="ARBA" id="ARBA00022679"/>
    </source>
</evidence>
<dbReference type="PANTHER" id="PTHR48207:SF3">
    <property type="entry name" value="SUCCINATE--HYDROXYMETHYLGLUTARATE COA-TRANSFERASE"/>
    <property type="match status" value="1"/>
</dbReference>
<sequence>MLPLEGVRILAVEHYAAGPYGTLQLANLGAEVIKIENRAHQGDPIRQMGPGGDLGELDSLSFQAFNRNKRSLTLDLKTDKGKEILGKLVSTADALLCNLRGDQPEKLGLTYHQLKGNNLKIVCGFISAYGRDGPRRDWPGFDYLMQAETGYLYMSGEPDGPPARMGLALIDHLSGLTTSLALVSSIMKARETGVGRDIDVALFDVAAHQLNYVGAWYLNESIETTRSPRSAHPSVTPSQLFKTSDGWLFVMAQSDRFWEIFCDRIGAKELAAKESFRTGQARRENRDLLTEMLDTFLTKQTTAHWMDTLGGNVPCAPVYGIAKALQNPFLLNRDGIVTTEHPNRPDLRNLQSPVRMTDPIPNQPGPTLGADTKEILRELGYDAATIENLRRSGVT</sequence>
<dbReference type="AlphaFoldDB" id="A0A2A5W705"/>
<feature type="region of interest" description="Disordered" evidence="2">
    <location>
        <begin position="343"/>
        <end position="369"/>
    </location>
</feature>
<dbReference type="Proteomes" id="UP000219329">
    <property type="component" value="Unassembled WGS sequence"/>
</dbReference>
<keyword evidence="1 3" id="KW-0808">Transferase</keyword>
<proteinExistence type="predicted"/>
<protein>
    <submittedName>
        <fullName evidence="3">CoA transferase</fullName>
    </submittedName>
</protein>
<comment type="caution">
    <text evidence="3">The sequence shown here is derived from an EMBL/GenBank/DDBJ whole genome shotgun (WGS) entry which is preliminary data.</text>
</comment>
<dbReference type="SUPFAM" id="SSF89796">
    <property type="entry name" value="CoA-transferase family III (CaiB/BaiF)"/>
    <property type="match status" value="1"/>
</dbReference>
<evidence type="ECO:0000313" key="3">
    <source>
        <dbReference type="EMBL" id="PDH32269.1"/>
    </source>
</evidence>
<dbReference type="InterPro" id="IPR003673">
    <property type="entry name" value="CoA-Trfase_fam_III"/>
</dbReference>
<dbReference type="Gene3D" id="3.40.50.10540">
    <property type="entry name" value="Crotonobetainyl-coa:carnitine coa-transferase, domain 1"/>
    <property type="match status" value="1"/>
</dbReference>